<dbReference type="SUPFAM" id="SSF52540">
    <property type="entry name" value="P-loop containing nucleoside triphosphate hydrolases"/>
    <property type="match status" value="1"/>
</dbReference>
<accession>A0A7I8DBK4</accession>
<protein>
    <recommendedName>
        <fullName evidence="1">ABC transporter domain-containing protein</fullName>
    </recommendedName>
</protein>
<dbReference type="InterPro" id="IPR017871">
    <property type="entry name" value="ABC_transporter-like_CS"/>
</dbReference>
<dbReference type="EMBL" id="AP023366">
    <property type="protein sequence ID" value="BCJ87558.1"/>
    <property type="molecule type" value="Genomic_DNA"/>
</dbReference>
<dbReference type="GO" id="GO:0005524">
    <property type="term" value="F:ATP binding"/>
    <property type="evidence" value="ECO:0007669"/>
    <property type="project" value="InterPro"/>
</dbReference>
<keyword evidence="3" id="KW-1185">Reference proteome</keyword>
<name>A0A7I8DBK4_9BACL</name>
<dbReference type="Gene3D" id="3.40.50.300">
    <property type="entry name" value="P-loop containing nucleotide triphosphate hydrolases"/>
    <property type="match status" value="1"/>
</dbReference>
<proteinExistence type="predicted"/>
<dbReference type="RefSeq" id="WP_226375214.1">
    <property type="nucleotide sequence ID" value="NZ_AP023366.1"/>
</dbReference>
<dbReference type="AlphaFoldDB" id="A0A7I8DBK4"/>
<dbReference type="PANTHER" id="PTHR43582:SF2">
    <property type="entry name" value="LINEARMYCIN RESISTANCE ATP-BINDING PROTEIN LNRL"/>
    <property type="match status" value="1"/>
</dbReference>
<evidence type="ECO:0000313" key="2">
    <source>
        <dbReference type="EMBL" id="BCJ87558.1"/>
    </source>
</evidence>
<sequence>MSEIAIRVKNLYKTFGEIPAVQDVNFEVGRGTCFGLLGPNGAGKSTTIKMMTTLLPVQQGEIEIAGYSLTQNPFRIREMIGYVPQALSVDGNLTGYENLLIFAKLYGLSKKERAERIPETLQMLHLDDVAERPVKTYSGGMIRRLEIGQEILHRPQVLFLDEPTVGLDPVARKAVWNHIEQLRSDSE</sequence>
<dbReference type="PROSITE" id="PS50893">
    <property type="entry name" value="ABC_TRANSPORTER_2"/>
    <property type="match status" value="1"/>
</dbReference>
<dbReference type="Proteomes" id="UP000593802">
    <property type="component" value="Chromosome"/>
</dbReference>
<dbReference type="KEGG" id="eff:skT53_25430"/>
<organism evidence="2 3">
    <name type="scientific">Effusibacillus dendaii</name>
    <dbReference type="NCBI Taxonomy" id="2743772"/>
    <lineage>
        <taxon>Bacteria</taxon>
        <taxon>Bacillati</taxon>
        <taxon>Bacillota</taxon>
        <taxon>Bacilli</taxon>
        <taxon>Bacillales</taxon>
        <taxon>Alicyclobacillaceae</taxon>
        <taxon>Effusibacillus</taxon>
    </lineage>
</organism>
<feature type="domain" description="ABC transporter" evidence="1">
    <location>
        <begin position="6"/>
        <end position="186"/>
    </location>
</feature>
<reference evidence="2 3" key="1">
    <citation type="submission" date="2020-08" db="EMBL/GenBank/DDBJ databases">
        <title>Complete Genome Sequence of Effusibacillus dendaii Strain skT53, Isolated from Farmland soil.</title>
        <authorList>
            <person name="Konishi T."/>
            <person name="Kawasaki H."/>
        </authorList>
    </citation>
    <scope>NUCLEOTIDE SEQUENCE [LARGE SCALE GENOMIC DNA]</scope>
    <source>
        <strain evidence="3">skT53</strain>
    </source>
</reference>
<dbReference type="PROSITE" id="PS00211">
    <property type="entry name" value="ABC_TRANSPORTER_1"/>
    <property type="match status" value="1"/>
</dbReference>
<dbReference type="InterPro" id="IPR003439">
    <property type="entry name" value="ABC_transporter-like_ATP-bd"/>
</dbReference>
<dbReference type="Pfam" id="PF00005">
    <property type="entry name" value="ABC_tran"/>
    <property type="match status" value="1"/>
</dbReference>
<evidence type="ECO:0000259" key="1">
    <source>
        <dbReference type="PROSITE" id="PS50893"/>
    </source>
</evidence>
<dbReference type="PANTHER" id="PTHR43582">
    <property type="entry name" value="LINEARMYCIN RESISTANCE ATP-BINDING PROTEIN LNRL"/>
    <property type="match status" value="1"/>
</dbReference>
<dbReference type="GO" id="GO:0016887">
    <property type="term" value="F:ATP hydrolysis activity"/>
    <property type="evidence" value="ECO:0007669"/>
    <property type="project" value="InterPro"/>
</dbReference>
<evidence type="ECO:0000313" key="3">
    <source>
        <dbReference type="Proteomes" id="UP000593802"/>
    </source>
</evidence>
<gene>
    <name evidence="2" type="ORF">skT53_25430</name>
</gene>
<dbReference type="InterPro" id="IPR027417">
    <property type="entry name" value="P-loop_NTPase"/>
</dbReference>